<dbReference type="FunFam" id="3.30.300.30:FF:000007">
    <property type="entry name" value="4-coumarate--CoA ligase 2"/>
    <property type="match status" value="1"/>
</dbReference>
<dbReference type="InterPro" id="IPR026960">
    <property type="entry name" value="RVT-Znf"/>
</dbReference>
<organism evidence="6 7">
    <name type="scientific">Castanea mollissima</name>
    <name type="common">Chinese chestnut</name>
    <dbReference type="NCBI Taxonomy" id="60419"/>
    <lineage>
        <taxon>Eukaryota</taxon>
        <taxon>Viridiplantae</taxon>
        <taxon>Streptophyta</taxon>
        <taxon>Embryophyta</taxon>
        <taxon>Tracheophyta</taxon>
        <taxon>Spermatophyta</taxon>
        <taxon>Magnoliopsida</taxon>
        <taxon>eudicotyledons</taxon>
        <taxon>Gunneridae</taxon>
        <taxon>Pentapetalae</taxon>
        <taxon>rosids</taxon>
        <taxon>fabids</taxon>
        <taxon>Fagales</taxon>
        <taxon>Fagaceae</taxon>
        <taxon>Castanea</taxon>
    </lineage>
</organism>
<evidence type="ECO:0000259" key="5">
    <source>
        <dbReference type="Pfam" id="PF13966"/>
    </source>
</evidence>
<evidence type="ECO:0000313" key="7">
    <source>
        <dbReference type="Proteomes" id="UP000737018"/>
    </source>
</evidence>
<dbReference type="Pfam" id="PF13966">
    <property type="entry name" value="zf-RVT"/>
    <property type="match status" value="1"/>
</dbReference>
<dbReference type="InterPro" id="IPR042099">
    <property type="entry name" value="ANL_N_sf"/>
</dbReference>
<evidence type="ECO:0008006" key="8">
    <source>
        <dbReference type="Google" id="ProtNLM"/>
    </source>
</evidence>
<keyword evidence="2" id="KW-0436">Ligase</keyword>
<accession>A0A8J4W2B1</accession>
<name>A0A8J4W2B1_9ROSI</name>
<dbReference type="AlphaFoldDB" id="A0A8J4W2B1"/>
<dbReference type="EMBL" id="JRKL02000366">
    <property type="protein sequence ID" value="KAF3972074.1"/>
    <property type="molecule type" value="Genomic_DNA"/>
</dbReference>
<dbReference type="InterPro" id="IPR020845">
    <property type="entry name" value="AMP-binding_CS"/>
</dbReference>
<feature type="domain" description="AMP-binding enzyme C-terminal" evidence="4">
    <location>
        <begin position="548"/>
        <end position="623"/>
    </location>
</feature>
<dbReference type="Gene3D" id="3.40.50.12780">
    <property type="entry name" value="N-terminal domain of ligase-like"/>
    <property type="match status" value="2"/>
</dbReference>
<dbReference type="InterPro" id="IPR025110">
    <property type="entry name" value="AMP-bd_C"/>
</dbReference>
<evidence type="ECO:0000256" key="1">
    <source>
        <dbReference type="ARBA" id="ARBA00006432"/>
    </source>
</evidence>
<dbReference type="Gene3D" id="3.30.300.30">
    <property type="match status" value="1"/>
</dbReference>
<evidence type="ECO:0000259" key="4">
    <source>
        <dbReference type="Pfam" id="PF13193"/>
    </source>
</evidence>
<dbReference type="Pfam" id="PF00501">
    <property type="entry name" value="AMP-binding"/>
    <property type="match status" value="2"/>
</dbReference>
<dbReference type="InterPro" id="IPR045851">
    <property type="entry name" value="AMP-bd_C_sf"/>
</dbReference>
<evidence type="ECO:0000313" key="6">
    <source>
        <dbReference type="EMBL" id="KAF3972074.1"/>
    </source>
</evidence>
<feature type="domain" description="Reverse transcriptase zinc-binding" evidence="5">
    <location>
        <begin position="687"/>
        <end position="782"/>
    </location>
</feature>
<dbReference type="PANTHER" id="PTHR24096">
    <property type="entry name" value="LONG-CHAIN-FATTY-ACID--COA LIGASE"/>
    <property type="match status" value="1"/>
</dbReference>
<reference evidence="6" key="1">
    <citation type="submission" date="2020-03" db="EMBL/GenBank/DDBJ databases">
        <title>Castanea mollissima Vanexum genome sequencing.</title>
        <authorList>
            <person name="Staton M."/>
        </authorList>
    </citation>
    <scope>NUCLEOTIDE SEQUENCE</scope>
    <source>
        <tissue evidence="6">Leaf</tissue>
    </source>
</reference>
<dbReference type="OrthoDB" id="10253869at2759"/>
<feature type="domain" description="AMP-dependent synthetase/ligase" evidence="3">
    <location>
        <begin position="34"/>
        <end position="332"/>
    </location>
</feature>
<comment type="caution">
    <text evidence="6">The sequence shown here is derived from an EMBL/GenBank/DDBJ whole genome shotgun (WGS) entry which is preliminary data.</text>
</comment>
<dbReference type="InterPro" id="IPR000873">
    <property type="entry name" value="AMP-dep_synth/lig_dom"/>
</dbReference>
<dbReference type="PROSITE" id="PS00455">
    <property type="entry name" value="AMP_BINDING"/>
    <property type="match status" value="1"/>
</dbReference>
<comment type="similarity">
    <text evidence="1">Belongs to the ATP-dependent AMP-binding enzyme family.</text>
</comment>
<gene>
    <name evidence="6" type="ORF">CMV_004399</name>
</gene>
<evidence type="ECO:0000256" key="2">
    <source>
        <dbReference type="ARBA" id="ARBA00022598"/>
    </source>
</evidence>
<dbReference type="CDD" id="cd05904">
    <property type="entry name" value="4CL"/>
    <property type="match status" value="1"/>
</dbReference>
<proteinExistence type="inferred from homology"/>
<sequence length="876" mass="96096">MEKSGYGRDGIYRSMKPPLVLPKDPNLSMVTFLFRNASSYPNKPALIDAETSETFTFSQLKSTIANVSQGLLSLGITKNDVVLIFAPNSIQFPICFLSIVAVGAIASTTNPLYTTQELAKQVKDSKPKLVITVAELYDKVKGFNLPAVILGPNSNVTSNPNVIHFNDLLNYPSSSESELNINNVKQNDTAALLYSSGTTGTSKGVVLSHRNFIAASLMVTMDQEVAGERHNVFLCVLPMFHVFGLSVIMYGQLQIGNALVSMERFELEKALAAVERFRVTHLWVVPPVILALAKQSVVKKYDLSSLKHVGSGAAPLGKDMMEECSRNVPNAVVAQSCELHRDVADGDDGSRGVRRETPRVPVRVADVSRVWAGGDSVRAVADWECVGFDGESVVKKYDLSSLKEIGSGAAPLGKDLMEECIRNVPNAVVMQGYGMTETCGIVSVENPRVGIRNTGSAGILAPGVESQIVSVDTLKPLPPNQLGEIWVRGPNMMQGYYNNPQATKMTIDKKGWVHTGDLGYFDGDGNLYVVDRIKELIKYKGFQVAPAELEGLLISHPEILDAVVIPFPDAEAGEVPIAYVVRSPNSSLTEEDIKKFIANQVAPFKRLRRVTFIDKVPKSSSGKILRRELIEKDMVSSLIDWDKHCWSRDVVAVNFSPREATTIMAIPLSLSNCADVRTWPLNIDGVYSVKSGYKQLLDMELNEQPSTSDLSSTKQLWNGIWKMRVPNRVKTLIWRTSTDSLPSKANLRKRKILVDAMCSSCGLEPETTMHAIWSCPSLTQVWSVNFGWLLSEAGKATCFLDVLKLCSERSNLVDLLAMTVTQIWTRRNKLRVGDGAPPLGTQSISSGLSDIEVHVALGDSWVYQIPRVGGVCITWL</sequence>
<protein>
    <recommendedName>
        <fullName evidence="8">4-coumarate--CoA ligase</fullName>
    </recommendedName>
</protein>
<dbReference type="PANTHER" id="PTHR24096:SF425">
    <property type="entry name" value="4-COUMARATE--COA LIGASE-LIKE 7"/>
    <property type="match status" value="1"/>
</dbReference>
<dbReference type="SUPFAM" id="SSF56801">
    <property type="entry name" value="Acetyl-CoA synthetase-like"/>
    <property type="match status" value="2"/>
</dbReference>
<keyword evidence="7" id="KW-1185">Reference proteome</keyword>
<dbReference type="Pfam" id="PF13193">
    <property type="entry name" value="AMP-binding_C"/>
    <property type="match status" value="1"/>
</dbReference>
<dbReference type="GO" id="GO:0016405">
    <property type="term" value="F:CoA-ligase activity"/>
    <property type="evidence" value="ECO:0007669"/>
    <property type="project" value="TreeGrafter"/>
</dbReference>
<feature type="domain" description="AMP-dependent synthetase/ligase" evidence="3">
    <location>
        <begin position="394"/>
        <end position="497"/>
    </location>
</feature>
<dbReference type="Proteomes" id="UP000737018">
    <property type="component" value="Unassembled WGS sequence"/>
</dbReference>
<evidence type="ECO:0000259" key="3">
    <source>
        <dbReference type="Pfam" id="PF00501"/>
    </source>
</evidence>